<comment type="caution">
    <text evidence="1">The sequence shown here is derived from an EMBL/GenBank/DDBJ whole genome shotgun (WGS) entry which is preliminary data.</text>
</comment>
<accession>A0A8H6YRJ4</accession>
<organism evidence="1 2">
    <name type="scientific">Mycena venus</name>
    <dbReference type="NCBI Taxonomy" id="2733690"/>
    <lineage>
        <taxon>Eukaryota</taxon>
        <taxon>Fungi</taxon>
        <taxon>Dikarya</taxon>
        <taxon>Basidiomycota</taxon>
        <taxon>Agaricomycotina</taxon>
        <taxon>Agaricomycetes</taxon>
        <taxon>Agaricomycetidae</taxon>
        <taxon>Agaricales</taxon>
        <taxon>Marasmiineae</taxon>
        <taxon>Mycenaceae</taxon>
        <taxon>Mycena</taxon>
    </lineage>
</organism>
<proteinExistence type="predicted"/>
<gene>
    <name evidence="1" type="ORF">MVEN_00677500</name>
</gene>
<sequence>MAAIKPANLIALEDDPLYKDFLTFYINRDPAALPTALFADISLPVFKVVLVSSGHSNGHWFFCFYHDDKGISKTYVNCKAALKNGYSQLWIGSLTRTDTADNSYELDVKAPHKPLSDFIHVLLHPTASDVDGKGGEVHADKPMLWYQYVQGGKTAGCRWWTESAARAFFRAGYLAGTAAEVDAKIKKEGNRIEVENTVNPRGKFFAQRPDKKDYELPVITDP</sequence>
<dbReference type="EMBL" id="JACAZI010000004">
    <property type="protein sequence ID" value="KAF7363244.1"/>
    <property type="molecule type" value="Genomic_DNA"/>
</dbReference>
<protein>
    <submittedName>
        <fullName evidence="1">Uncharacterized protein</fullName>
    </submittedName>
</protein>
<dbReference type="Proteomes" id="UP000620124">
    <property type="component" value="Unassembled WGS sequence"/>
</dbReference>
<name>A0A8H6YRJ4_9AGAR</name>
<reference evidence="1" key="1">
    <citation type="submission" date="2020-05" db="EMBL/GenBank/DDBJ databases">
        <title>Mycena genomes resolve the evolution of fungal bioluminescence.</title>
        <authorList>
            <person name="Tsai I.J."/>
        </authorList>
    </citation>
    <scope>NUCLEOTIDE SEQUENCE</scope>
    <source>
        <strain evidence="1">CCC161011</strain>
    </source>
</reference>
<dbReference type="OrthoDB" id="3010196at2759"/>
<evidence type="ECO:0000313" key="2">
    <source>
        <dbReference type="Proteomes" id="UP000620124"/>
    </source>
</evidence>
<dbReference type="AlphaFoldDB" id="A0A8H6YRJ4"/>
<keyword evidence="2" id="KW-1185">Reference proteome</keyword>
<evidence type="ECO:0000313" key="1">
    <source>
        <dbReference type="EMBL" id="KAF7363244.1"/>
    </source>
</evidence>